<comment type="similarity">
    <text evidence="1">Belongs to the phosphoribulokinase family.</text>
</comment>
<keyword evidence="5" id="KW-0418">Kinase</keyword>
<evidence type="ECO:0000313" key="9">
    <source>
        <dbReference type="EMBL" id="MDT0495917.1"/>
    </source>
</evidence>
<accession>A0ABU2WDG9</accession>
<dbReference type="GO" id="GO:0008974">
    <property type="term" value="F:phosphoribulokinase activity"/>
    <property type="evidence" value="ECO:0007669"/>
    <property type="project" value="UniProtKB-EC"/>
</dbReference>
<dbReference type="EC" id="2.7.1.19" evidence="2"/>
<dbReference type="Gene3D" id="3.40.50.300">
    <property type="entry name" value="P-loop containing nucleotide triphosphate hydrolases"/>
    <property type="match status" value="1"/>
</dbReference>
<organism evidence="9 10">
    <name type="scientific">Banduia mediterranea</name>
    <dbReference type="NCBI Taxonomy" id="3075609"/>
    <lineage>
        <taxon>Bacteria</taxon>
        <taxon>Pseudomonadati</taxon>
        <taxon>Pseudomonadota</taxon>
        <taxon>Gammaproteobacteria</taxon>
        <taxon>Nevskiales</taxon>
        <taxon>Algiphilaceae</taxon>
        <taxon>Banduia</taxon>
    </lineage>
</organism>
<dbReference type="Pfam" id="PF00485">
    <property type="entry name" value="PRK"/>
    <property type="match status" value="1"/>
</dbReference>
<dbReference type="Proteomes" id="UP001254608">
    <property type="component" value="Unassembled WGS sequence"/>
</dbReference>
<proteinExistence type="inferred from homology"/>
<sequence length="309" mass="34879">MSDRHPIVAVTGSSGAGTSTVIGAFDRVLTQLKLVGAFVEGDAFHAFDREQMRAAVERARIRGENFSHFGPQANLLERLEGLFREYGEHGTGTSRRYLHNEKQAREARRDIGTFTPWMPLRADSDLLIYEGLHGGVVTREVDVATHVDLLIGVVPIVNLEWIQKLSRDTSERGKAPEDVMRTILRRMPDYVHYITPQFSRTDINFQRVPLVDTANPFVLRDIPRDEESLIVIHFSPNSRAPRQFATWRRKIPGAFLSRPDTMVVPGVQQQYALELILLPALKRIAARRRTMLKGARRRIPPGGGGLSTR</sequence>
<comment type="catalytic activity">
    <reaction evidence="7">
        <text>D-ribulose 5-phosphate + ATP = D-ribulose 1,5-bisphosphate + ADP + H(+)</text>
        <dbReference type="Rhea" id="RHEA:19365"/>
        <dbReference type="ChEBI" id="CHEBI:15378"/>
        <dbReference type="ChEBI" id="CHEBI:30616"/>
        <dbReference type="ChEBI" id="CHEBI:57870"/>
        <dbReference type="ChEBI" id="CHEBI:58121"/>
        <dbReference type="ChEBI" id="CHEBI:456216"/>
        <dbReference type="EC" id="2.7.1.19"/>
    </reaction>
</comment>
<evidence type="ECO:0000256" key="4">
    <source>
        <dbReference type="ARBA" id="ARBA00022741"/>
    </source>
</evidence>
<gene>
    <name evidence="9" type="ORF">RM530_00860</name>
</gene>
<dbReference type="EMBL" id="JAVRIC010000001">
    <property type="protein sequence ID" value="MDT0495917.1"/>
    <property type="molecule type" value="Genomic_DNA"/>
</dbReference>
<dbReference type="InterPro" id="IPR006083">
    <property type="entry name" value="PRK/URK"/>
</dbReference>
<dbReference type="NCBIfam" id="NF011997">
    <property type="entry name" value="PRK15453.1"/>
    <property type="match status" value="1"/>
</dbReference>
<evidence type="ECO:0000256" key="2">
    <source>
        <dbReference type="ARBA" id="ARBA00012042"/>
    </source>
</evidence>
<keyword evidence="4" id="KW-0547">Nucleotide-binding</keyword>
<comment type="caution">
    <text evidence="9">The sequence shown here is derived from an EMBL/GenBank/DDBJ whole genome shotgun (WGS) entry which is preliminary data.</text>
</comment>
<dbReference type="InterPro" id="IPR006082">
    <property type="entry name" value="PRK"/>
</dbReference>
<name>A0ABU2WDG9_9GAMM</name>
<feature type="domain" description="Phosphoribulokinase/uridine kinase" evidence="8">
    <location>
        <begin position="7"/>
        <end position="214"/>
    </location>
</feature>
<evidence type="ECO:0000313" key="10">
    <source>
        <dbReference type="Proteomes" id="UP001254608"/>
    </source>
</evidence>
<keyword evidence="6" id="KW-0067">ATP-binding</keyword>
<protein>
    <recommendedName>
        <fullName evidence="2">phosphoribulokinase</fullName>
        <ecNumber evidence="2">2.7.1.19</ecNumber>
    </recommendedName>
</protein>
<dbReference type="SUPFAM" id="SSF52540">
    <property type="entry name" value="P-loop containing nucleoside triphosphate hydrolases"/>
    <property type="match status" value="1"/>
</dbReference>
<dbReference type="PRINTS" id="PR00478">
    <property type="entry name" value="PHRIBLKINASE"/>
</dbReference>
<evidence type="ECO:0000259" key="8">
    <source>
        <dbReference type="Pfam" id="PF00485"/>
    </source>
</evidence>
<keyword evidence="10" id="KW-1185">Reference proteome</keyword>
<reference evidence="9 10" key="1">
    <citation type="submission" date="2023-09" db="EMBL/GenBank/DDBJ databases">
        <authorList>
            <person name="Rey-Velasco X."/>
        </authorList>
    </citation>
    <scope>NUCLEOTIDE SEQUENCE [LARGE SCALE GENOMIC DNA]</scope>
    <source>
        <strain evidence="9 10">W345</strain>
    </source>
</reference>
<evidence type="ECO:0000256" key="1">
    <source>
        <dbReference type="ARBA" id="ARBA00009719"/>
    </source>
</evidence>
<evidence type="ECO:0000256" key="7">
    <source>
        <dbReference type="ARBA" id="ARBA00047663"/>
    </source>
</evidence>
<evidence type="ECO:0000256" key="3">
    <source>
        <dbReference type="ARBA" id="ARBA00022679"/>
    </source>
</evidence>
<dbReference type="RefSeq" id="WP_311363309.1">
    <property type="nucleotide sequence ID" value="NZ_JAVRIC010000001.1"/>
</dbReference>
<keyword evidence="3 9" id="KW-0808">Transferase</keyword>
<evidence type="ECO:0000256" key="6">
    <source>
        <dbReference type="ARBA" id="ARBA00022840"/>
    </source>
</evidence>
<dbReference type="InterPro" id="IPR027417">
    <property type="entry name" value="P-loop_NTPase"/>
</dbReference>
<evidence type="ECO:0000256" key="5">
    <source>
        <dbReference type="ARBA" id="ARBA00022777"/>
    </source>
</evidence>